<dbReference type="Pfam" id="PF00593">
    <property type="entry name" value="TonB_dep_Rec_b-barrel"/>
    <property type="match status" value="1"/>
</dbReference>
<name>A0A2A2K156_9BILA</name>
<gene>
    <name evidence="7" type="ORF">WR25_18013</name>
</gene>
<dbReference type="Gene3D" id="2.40.170.20">
    <property type="entry name" value="TonB-dependent receptor, beta-barrel domain"/>
    <property type="match status" value="1"/>
</dbReference>
<evidence type="ECO:0000256" key="1">
    <source>
        <dbReference type="ARBA" id="ARBA00004442"/>
    </source>
</evidence>
<evidence type="ECO:0008006" key="9">
    <source>
        <dbReference type="Google" id="ProtNLM"/>
    </source>
</evidence>
<feature type="domain" description="TonB-dependent receptor plug" evidence="6">
    <location>
        <begin position="163"/>
        <end position="273"/>
    </location>
</feature>
<dbReference type="InterPro" id="IPR037066">
    <property type="entry name" value="Plug_dom_sf"/>
</dbReference>
<dbReference type="NCBIfam" id="TIGR01782">
    <property type="entry name" value="TonB-Xanth-Caul"/>
    <property type="match status" value="1"/>
</dbReference>
<dbReference type="Gene3D" id="2.170.130.10">
    <property type="entry name" value="TonB-dependent receptor, plug domain"/>
    <property type="match status" value="1"/>
</dbReference>
<evidence type="ECO:0000256" key="4">
    <source>
        <dbReference type="SAM" id="MobiDB-lite"/>
    </source>
</evidence>
<comment type="subcellular location">
    <subcellularLocation>
        <location evidence="1">Cell outer membrane</location>
    </subcellularLocation>
</comment>
<reference evidence="7 8" key="1">
    <citation type="journal article" date="2017" name="Curr. Biol.">
        <title>Genome architecture and evolution of a unichromosomal asexual nematode.</title>
        <authorList>
            <person name="Fradin H."/>
            <person name="Zegar C."/>
            <person name="Gutwein M."/>
            <person name="Lucas J."/>
            <person name="Kovtun M."/>
            <person name="Corcoran D."/>
            <person name="Baugh L.R."/>
            <person name="Kiontke K."/>
            <person name="Gunsalus K."/>
            <person name="Fitch D.H."/>
            <person name="Piano F."/>
        </authorList>
    </citation>
    <scope>NUCLEOTIDE SEQUENCE [LARGE SCALE GENOMIC DNA]</scope>
    <source>
        <strain evidence="7">PF1309</strain>
    </source>
</reference>
<evidence type="ECO:0000313" key="8">
    <source>
        <dbReference type="Proteomes" id="UP000218231"/>
    </source>
</evidence>
<dbReference type="InterPro" id="IPR000531">
    <property type="entry name" value="Beta-barrel_TonB"/>
</dbReference>
<dbReference type="OrthoDB" id="10350105at2759"/>
<proteinExistence type="predicted"/>
<feature type="domain" description="TonB-dependent receptor-like beta-barrel" evidence="5">
    <location>
        <begin position="501"/>
        <end position="957"/>
    </location>
</feature>
<sequence>MKRGNRVTVSATVTNIGERAGDEVVLLNDTSEAAGVDVDLAQRHRERDRQHVPTVSAHTNVINSTSNLHRRLLTPPPDRQGSRVGTKFMTTFRSLLKASVAFTLVTGSVAAQAQTSAAADPAQDTPQNPAQSTTQASDTAADGQDIVVNGTYARSLAAGIETKRRAAYGVDSISSTDIGKFPTQNVAEALQLVPGVAITRPRGEGLYVSVRGLGPQFQNTLMNGRTIALNDLIENGGAAGRQFRFEMLPAEFTSSIDVVKTPTADMSEGALGGNIDVKTFHPLEVGNKTTVNMRGTYTSQTKQVRPNVTVLTSAKNNDGTFGILAGAQYWGKTVRNDRFMNFGWLTDRYTDASRGGAPAGLYSPTRTRPTVETEDRKRISGIVSAQWQPTAELQTTLDVVATRLDVAYDEFGLDIYPDDNNVSIGGVKQLPTILQPGYTVVGDTITKATIANARFMASREYSLNRHDLITIGLKQTWNPDRWHVAANVNWSAAHSYHPDYRTGTVRSRAYFIAPLTYDASGGYQNMPTFSTPVDVTNPANYKLYQFNIAPKDSKDWDFYSRLDVGHDFDGFLSKLQAGGEYHWRKRDYFRRDYLIDTATNQPLTNLGAGAYQQLPYDDFLSGVSGNAFRNWLVPVTAAYVGNFFTPAIQGQPITNGDRRSSFVVTEKIAAAYVRADYQFDAGSVPVSGNVGVRYVHTDQVASGTLTSGNTATPVSYPKTFNNVLPSFNLRADLTPKLVGRLAASRVLTRPNVTDTAPRITVSTDAPTASGGNPQLVPFLATQFDGSLEWYFAPSGMLSGAVFYKAMDDYITQSNTEINIPGRGTVRLSSSVNGGNAKVYGAEAAYSQVFTFLPAPFDGFGVQGSYTHTEVKADYTAGSRNIKDQLIGLSKNSFNLVGFYDKGPLSARLSYVWRDKYLSSTGSTVQAPTYVAAFGSLDGQLSVRAADNLTLSLEGINIAGAHQDTYNDSKMRFGEINYYGRTILFGIRAEF</sequence>
<organism evidence="7 8">
    <name type="scientific">Diploscapter pachys</name>
    <dbReference type="NCBI Taxonomy" id="2018661"/>
    <lineage>
        <taxon>Eukaryota</taxon>
        <taxon>Metazoa</taxon>
        <taxon>Ecdysozoa</taxon>
        <taxon>Nematoda</taxon>
        <taxon>Chromadorea</taxon>
        <taxon>Rhabditida</taxon>
        <taxon>Rhabditina</taxon>
        <taxon>Rhabditomorpha</taxon>
        <taxon>Rhabditoidea</taxon>
        <taxon>Rhabditidae</taxon>
        <taxon>Diploscapter</taxon>
    </lineage>
</organism>
<keyword evidence="2" id="KW-0472">Membrane</keyword>
<evidence type="ECO:0000256" key="3">
    <source>
        <dbReference type="ARBA" id="ARBA00023237"/>
    </source>
</evidence>
<dbReference type="PANTHER" id="PTHR40980:SF3">
    <property type="entry name" value="TONB-DEPENDENT RECEPTOR-LIKE BETA-BARREL DOMAIN-CONTAINING PROTEIN"/>
    <property type="match status" value="1"/>
</dbReference>
<dbReference type="InterPro" id="IPR036942">
    <property type="entry name" value="Beta-barrel_TonB_sf"/>
</dbReference>
<dbReference type="InterPro" id="IPR010104">
    <property type="entry name" value="TonB_rcpt_bac"/>
</dbReference>
<protein>
    <recommendedName>
        <fullName evidence="9">TonB-dependent receptor</fullName>
    </recommendedName>
</protein>
<keyword evidence="3" id="KW-0998">Cell outer membrane</keyword>
<dbReference type="SUPFAM" id="SSF56935">
    <property type="entry name" value="Porins"/>
    <property type="match status" value="1"/>
</dbReference>
<evidence type="ECO:0000259" key="5">
    <source>
        <dbReference type="Pfam" id="PF00593"/>
    </source>
</evidence>
<feature type="region of interest" description="Disordered" evidence="4">
    <location>
        <begin position="63"/>
        <end position="84"/>
    </location>
</feature>
<evidence type="ECO:0000259" key="6">
    <source>
        <dbReference type="Pfam" id="PF07715"/>
    </source>
</evidence>
<dbReference type="Pfam" id="PF07715">
    <property type="entry name" value="Plug"/>
    <property type="match status" value="1"/>
</dbReference>
<dbReference type="EMBL" id="LIAE01009888">
    <property type="protein sequence ID" value="PAV67665.1"/>
    <property type="molecule type" value="Genomic_DNA"/>
</dbReference>
<evidence type="ECO:0000313" key="7">
    <source>
        <dbReference type="EMBL" id="PAV67665.1"/>
    </source>
</evidence>
<feature type="region of interest" description="Disordered" evidence="4">
    <location>
        <begin position="116"/>
        <end position="142"/>
    </location>
</feature>
<dbReference type="CDD" id="cd01347">
    <property type="entry name" value="ligand_gated_channel"/>
    <property type="match status" value="1"/>
</dbReference>
<accession>A0A2A2K156</accession>
<dbReference type="Proteomes" id="UP000218231">
    <property type="component" value="Unassembled WGS sequence"/>
</dbReference>
<dbReference type="PANTHER" id="PTHR40980">
    <property type="entry name" value="PLUG DOMAIN-CONTAINING PROTEIN"/>
    <property type="match status" value="1"/>
</dbReference>
<keyword evidence="8" id="KW-1185">Reference proteome</keyword>
<dbReference type="InterPro" id="IPR012910">
    <property type="entry name" value="Plug_dom"/>
</dbReference>
<dbReference type="STRING" id="2018661.A0A2A2K156"/>
<evidence type="ECO:0000256" key="2">
    <source>
        <dbReference type="ARBA" id="ARBA00023136"/>
    </source>
</evidence>
<comment type="caution">
    <text evidence="7">The sequence shown here is derived from an EMBL/GenBank/DDBJ whole genome shotgun (WGS) entry which is preliminary data.</text>
</comment>
<dbReference type="AlphaFoldDB" id="A0A2A2K156"/>